<evidence type="ECO:0000256" key="13">
    <source>
        <dbReference type="SAM" id="Phobius"/>
    </source>
</evidence>
<gene>
    <name evidence="14" type="ORF">GDO54_009887</name>
</gene>
<evidence type="ECO:0000313" key="15">
    <source>
        <dbReference type="Proteomes" id="UP001181693"/>
    </source>
</evidence>
<dbReference type="GO" id="GO:0004930">
    <property type="term" value="F:G protein-coupled receptor activity"/>
    <property type="evidence" value="ECO:0007669"/>
    <property type="project" value="UniProtKB-KW"/>
</dbReference>
<evidence type="ECO:0000256" key="11">
    <source>
        <dbReference type="RuleBase" id="RU004423"/>
    </source>
</evidence>
<keyword evidence="4 12" id="KW-0716">Sensory transduction</keyword>
<accession>A0AAV3AS59</accession>
<evidence type="ECO:0000313" key="14">
    <source>
        <dbReference type="EMBL" id="DBA25507.1"/>
    </source>
</evidence>
<keyword evidence="8 12" id="KW-0472">Membrane</keyword>
<keyword evidence="9 12" id="KW-0675">Receptor</keyword>
<evidence type="ECO:0000256" key="3">
    <source>
        <dbReference type="ARBA" id="ARBA00022480"/>
    </source>
</evidence>
<dbReference type="EMBL" id="DYDO01000004">
    <property type="protein sequence ID" value="DBA25507.1"/>
    <property type="molecule type" value="Genomic_DNA"/>
</dbReference>
<dbReference type="GO" id="GO:0016020">
    <property type="term" value="C:membrane"/>
    <property type="evidence" value="ECO:0007669"/>
    <property type="project" value="UniProtKB-SubCell"/>
</dbReference>
<keyword evidence="6 13" id="KW-1133">Transmembrane helix</keyword>
<dbReference type="GO" id="GO:0033038">
    <property type="term" value="F:bitter taste receptor activity"/>
    <property type="evidence" value="ECO:0007669"/>
    <property type="project" value="InterPro"/>
</dbReference>
<comment type="caution">
    <text evidence="14">The sequence shown here is derived from an EMBL/GenBank/DDBJ whole genome shotgun (WGS) entry which is preliminary data.</text>
</comment>
<feature type="transmembrane region" description="Helical" evidence="13">
    <location>
        <begin position="35"/>
        <end position="66"/>
    </location>
</feature>
<comment type="similarity">
    <text evidence="2 11">Belongs to the G-protein coupled receptor T2R family.</text>
</comment>
<dbReference type="AlphaFoldDB" id="A0AAV3AS59"/>
<feature type="transmembrane region" description="Helical" evidence="13">
    <location>
        <begin position="129"/>
        <end position="160"/>
    </location>
</feature>
<evidence type="ECO:0000256" key="4">
    <source>
        <dbReference type="ARBA" id="ARBA00022606"/>
    </source>
</evidence>
<comment type="subcellular location">
    <subcellularLocation>
        <location evidence="1 12">Membrane</location>
        <topology evidence="1 12">Multi-pass membrane protein</topology>
    </subcellularLocation>
</comment>
<reference evidence="14" key="1">
    <citation type="thesis" date="2020" institute="ProQuest LLC" country="789 East Eisenhower Parkway, Ann Arbor, MI, USA">
        <title>Comparative Genomics and Chromosome Evolution.</title>
        <authorList>
            <person name="Mudd A.B."/>
        </authorList>
    </citation>
    <scope>NUCLEOTIDE SEQUENCE</scope>
    <source>
        <strain evidence="14">1538</strain>
        <tissue evidence="14">Blood</tissue>
    </source>
</reference>
<name>A0AAV3AS59_PYXAD</name>
<dbReference type="PANTHER" id="PTHR11394">
    <property type="entry name" value="TASTE RECEPTOR TYPE 2"/>
    <property type="match status" value="1"/>
</dbReference>
<keyword evidence="3 12" id="KW-0919">Taste</keyword>
<keyword evidence="10 12" id="KW-0807">Transducer</keyword>
<feature type="transmembrane region" description="Helical" evidence="13">
    <location>
        <begin position="87"/>
        <end position="109"/>
    </location>
</feature>
<dbReference type="PANTHER" id="PTHR11394:SF160">
    <property type="entry name" value="TASTE RECEPTOR TYPE 2"/>
    <property type="match status" value="1"/>
</dbReference>
<sequence>MAADKIIISIGITRIICLLSYPLHFFSYICSAELHILSFMLTIITAIPAGFSSIWLSNLLSIFFCFKISNFHNAFFLHLKAIISQKVNYLIIASVVLSFGYTLTFILVQSNTFFKHLSYSDLLYDYENLQLIFSFNCLWNIFLFLTFFASLVLLFIFLSFHIRQMKNHGNGIRSTHIYYKMMIFTAVSFLICISCSIVNLTEWYGMKLFGIAWMYILWNIFPVLHSVSLIYVTAKLNKEFFRILNCGIDFLFRRKTSKADK</sequence>
<proteinExistence type="inferred from homology"/>
<evidence type="ECO:0000256" key="2">
    <source>
        <dbReference type="ARBA" id="ARBA00007376"/>
    </source>
</evidence>
<keyword evidence="15" id="KW-1185">Reference proteome</keyword>
<organism evidence="14 15">
    <name type="scientific">Pyxicephalus adspersus</name>
    <name type="common">African bullfrog</name>
    <dbReference type="NCBI Taxonomy" id="30357"/>
    <lineage>
        <taxon>Eukaryota</taxon>
        <taxon>Metazoa</taxon>
        <taxon>Chordata</taxon>
        <taxon>Craniata</taxon>
        <taxon>Vertebrata</taxon>
        <taxon>Euteleostomi</taxon>
        <taxon>Amphibia</taxon>
        <taxon>Batrachia</taxon>
        <taxon>Anura</taxon>
        <taxon>Neobatrachia</taxon>
        <taxon>Ranoidea</taxon>
        <taxon>Pyxicephalidae</taxon>
        <taxon>Pyxicephalinae</taxon>
        <taxon>Pyxicephalus</taxon>
    </lineage>
</organism>
<evidence type="ECO:0000256" key="10">
    <source>
        <dbReference type="ARBA" id="ARBA00023224"/>
    </source>
</evidence>
<feature type="transmembrane region" description="Helical" evidence="13">
    <location>
        <begin position="212"/>
        <end position="232"/>
    </location>
</feature>
<feature type="transmembrane region" description="Helical" evidence="13">
    <location>
        <begin position="7"/>
        <end position="29"/>
    </location>
</feature>
<protein>
    <recommendedName>
        <fullName evidence="12">Taste receptor type 2</fullName>
    </recommendedName>
</protein>
<dbReference type="Pfam" id="PF05296">
    <property type="entry name" value="TAS2R"/>
    <property type="match status" value="1"/>
</dbReference>
<evidence type="ECO:0000256" key="6">
    <source>
        <dbReference type="ARBA" id="ARBA00022989"/>
    </source>
</evidence>
<evidence type="ECO:0000256" key="9">
    <source>
        <dbReference type="ARBA" id="ARBA00023170"/>
    </source>
</evidence>
<dbReference type="InterPro" id="IPR007960">
    <property type="entry name" value="TAS2R"/>
</dbReference>
<evidence type="ECO:0000256" key="7">
    <source>
        <dbReference type="ARBA" id="ARBA00023040"/>
    </source>
</evidence>
<feature type="transmembrane region" description="Helical" evidence="13">
    <location>
        <begin position="181"/>
        <end position="200"/>
    </location>
</feature>
<keyword evidence="7 12" id="KW-0297">G-protein coupled receptor</keyword>
<evidence type="ECO:0000256" key="12">
    <source>
        <dbReference type="RuleBase" id="RU004424"/>
    </source>
</evidence>
<evidence type="ECO:0000256" key="5">
    <source>
        <dbReference type="ARBA" id="ARBA00022692"/>
    </source>
</evidence>
<dbReference type="Proteomes" id="UP001181693">
    <property type="component" value="Unassembled WGS sequence"/>
</dbReference>
<evidence type="ECO:0000256" key="1">
    <source>
        <dbReference type="ARBA" id="ARBA00004141"/>
    </source>
</evidence>
<evidence type="ECO:0000256" key="8">
    <source>
        <dbReference type="ARBA" id="ARBA00023136"/>
    </source>
</evidence>
<keyword evidence="5 12" id="KW-0812">Transmembrane</keyword>